<accession>A0A165JBQ2</accession>
<dbReference type="Pfam" id="PF10193">
    <property type="entry name" value="Telomere_reg-2"/>
    <property type="match status" value="1"/>
</dbReference>
<feature type="compositionally biased region" description="Low complexity" evidence="2">
    <location>
        <begin position="766"/>
        <end position="777"/>
    </location>
</feature>
<evidence type="ECO:0000259" key="3">
    <source>
        <dbReference type="Pfam" id="PF10193"/>
    </source>
</evidence>
<dbReference type="PANTHER" id="PTHR15830">
    <property type="entry name" value="TELOMERE LENGTH REGULATION PROTEIN TEL2 FAMILY MEMBER"/>
    <property type="match status" value="1"/>
</dbReference>
<evidence type="ECO:0000256" key="2">
    <source>
        <dbReference type="SAM" id="MobiDB-lite"/>
    </source>
</evidence>
<dbReference type="RefSeq" id="XP_018191575.1">
    <property type="nucleotide sequence ID" value="XM_018335669.1"/>
</dbReference>
<sequence length="1080" mass="118029">MEDLLMPVQTTLKISEIEADEAKESPRTEVSQSVSSAQEALELLRSQPSQSALTQVLTFLDPKSSHGDGFNIKAPTALSSQLINVLVASIIPDFWPLLEQDLHRQRDALLRCLRSISALGAICAQLRLLITASKTEGQKADRRDVPQRLSNLLAVLMHLLGDESLTLDIWTNVNTVGKGSAQKSVLWREHVSVVATSRLVSTAAEAEDIIRKSEQEPTPARWICSGSKYAQWLGWNIRNMAENLALDDVEGWRSLSGLLGKSLSLGFTEDLLLQLCPGLLSKDEKSSSPRFQTLISHLPQHQQRNILYTLCRIISRSIPHSAQNSISTSGQEGSKKSISGCAALITEIIAGNSHLCEDVIGYLIGLAGGGAGEPVGIRRVLISALSSDEDAMQTLLDKSMQQFGDKLYIKHTPTLYQDALAQVVLLVAGYIHRSNPMHLFTMARSSIHINSISNRLAASSLRARFLGMVVGVSISELVDKPDKQMKFGTEELETDEAKWYKNLVHVDDKIGTLDDLKSTLHPLVTSSAPNFITSATTTARPEDSKPASDEKPKPPKPSRKAPASKPEPKKSPGIIEVLDSSSSSEPEDEDDDEDDDLIPYAKPDSDAEDSDDDPTLVTRKKPSAPVYIRDLISGLRDVDNYDRQRISLSSASALIRRKAGFGTELSEHCEELASLLIGLSDKFSIDHFQEWRLQAMIALLVSQPLQMGQWFSRTFFQGDYSIGQRISILTTLGMGAREIAGYKSEDAQLTQSLDVNLNAPPPHPPHSQSHSQSHHTSPPNPSDAPFPSKYLPHKLHSLYSSSSTSSPVNALTDRLQQSMIQPMAATAADSLSRPNALKVRTFSSRMQVEKRRGKPVANELAKIVAAGFFLPLTGLWWAQLNAYSSSTSLSFLSGVGGGVGRGGGRGSSNISNSNSNNIYLSPLLLPYFLKTLALILHASGPSNPALPQMTSEFWDLLLSLRSKSLLISSASASPSPSPSLSEDPLDSSAGSIAVLESLLFAFLTLLDINAESESNARRLAEEQSRELLETQEWAEHVFEVTRGGDEEGDKVRMLAASVLLRTREVVERYQRLLMGEMVDF</sequence>
<dbReference type="PANTHER" id="PTHR15830:SF10">
    <property type="entry name" value="TELOMERE LENGTH REGULATION PROTEIN TEL2 HOMOLOG"/>
    <property type="match status" value="1"/>
</dbReference>
<dbReference type="GeneID" id="28900806"/>
<dbReference type="GO" id="GO:0051083">
    <property type="term" value="P:'de novo' cotranslational protein folding"/>
    <property type="evidence" value="ECO:0007669"/>
    <property type="project" value="TreeGrafter"/>
</dbReference>
<feature type="compositionally biased region" description="Acidic residues" evidence="2">
    <location>
        <begin position="585"/>
        <end position="597"/>
    </location>
</feature>
<dbReference type="AlphaFoldDB" id="A0A165JBQ2"/>
<proteinExistence type="inferred from homology"/>
<dbReference type="GO" id="GO:0005829">
    <property type="term" value="C:cytosol"/>
    <property type="evidence" value="ECO:0007669"/>
    <property type="project" value="TreeGrafter"/>
</dbReference>
<dbReference type="GO" id="GO:0042162">
    <property type="term" value="F:telomeric DNA binding"/>
    <property type="evidence" value="ECO:0007669"/>
    <property type="project" value="TreeGrafter"/>
</dbReference>
<dbReference type="InParanoid" id="A0A165JBQ2"/>
<organism evidence="4 5">
    <name type="scientific">Xylona heveae (strain CBS 132557 / TC161)</name>
    <dbReference type="NCBI Taxonomy" id="1328760"/>
    <lineage>
        <taxon>Eukaryota</taxon>
        <taxon>Fungi</taxon>
        <taxon>Dikarya</taxon>
        <taxon>Ascomycota</taxon>
        <taxon>Pezizomycotina</taxon>
        <taxon>Xylonomycetes</taxon>
        <taxon>Xylonales</taxon>
        <taxon>Xylonaceae</taxon>
        <taxon>Xylona</taxon>
    </lineage>
</organism>
<dbReference type="EMBL" id="KV407454">
    <property type="protein sequence ID" value="KZF26020.1"/>
    <property type="molecule type" value="Genomic_DNA"/>
</dbReference>
<dbReference type="OMA" id="AGIMVKL"/>
<evidence type="ECO:0000256" key="1">
    <source>
        <dbReference type="ARBA" id="ARBA00006133"/>
    </source>
</evidence>
<dbReference type="Gene3D" id="1.25.40.720">
    <property type="entry name" value="Telomere length regulation protein 2, C-terminal domain"/>
    <property type="match status" value="2"/>
</dbReference>
<evidence type="ECO:0000313" key="5">
    <source>
        <dbReference type="Proteomes" id="UP000076632"/>
    </source>
</evidence>
<dbReference type="InterPro" id="IPR038528">
    <property type="entry name" value="TEL2_C_sf"/>
</dbReference>
<protein>
    <recommendedName>
        <fullName evidence="3">Telomere length regulation protein conserved domain-containing protein</fullName>
    </recommendedName>
</protein>
<keyword evidence="5" id="KW-1185">Reference proteome</keyword>
<feature type="domain" description="Telomere length regulation protein conserved" evidence="3">
    <location>
        <begin position="625"/>
        <end position="736"/>
    </location>
</feature>
<dbReference type="InterPro" id="IPR051970">
    <property type="entry name" value="TEL2_Regulation"/>
</dbReference>
<gene>
    <name evidence="4" type="ORF">L228DRAFT_279274</name>
</gene>
<dbReference type="InterPro" id="IPR019337">
    <property type="entry name" value="Telomere_length_regulation_dom"/>
</dbReference>
<dbReference type="STRING" id="1328760.A0A165JBQ2"/>
<reference evidence="4 5" key="1">
    <citation type="journal article" date="2016" name="Fungal Biol.">
        <title>The genome of Xylona heveae provides a window into fungal endophytism.</title>
        <authorList>
            <person name="Gazis R."/>
            <person name="Kuo A."/>
            <person name="Riley R."/>
            <person name="LaButti K."/>
            <person name="Lipzen A."/>
            <person name="Lin J."/>
            <person name="Amirebrahimi M."/>
            <person name="Hesse C.N."/>
            <person name="Spatafora J.W."/>
            <person name="Henrissat B."/>
            <person name="Hainaut M."/>
            <person name="Grigoriev I.V."/>
            <person name="Hibbett D.S."/>
        </authorList>
    </citation>
    <scope>NUCLEOTIDE SEQUENCE [LARGE SCALE GENOMIC DNA]</scope>
    <source>
        <strain evidence="4 5">TC161</strain>
    </source>
</reference>
<feature type="region of interest" description="Disordered" evidence="2">
    <location>
        <begin position="754"/>
        <end position="787"/>
    </location>
</feature>
<dbReference type="Proteomes" id="UP000076632">
    <property type="component" value="Unassembled WGS sequence"/>
</dbReference>
<dbReference type="GO" id="GO:0051879">
    <property type="term" value="F:Hsp90 protein binding"/>
    <property type="evidence" value="ECO:0007669"/>
    <property type="project" value="TreeGrafter"/>
</dbReference>
<comment type="similarity">
    <text evidence="1">Belongs to the TEL2 family.</text>
</comment>
<dbReference type="FunFam" id="1.25.40.720:FF:000004">
    <property type="entry name" value="WGS project CABT00000000 data, contig 2.6"/>
    <property type="match status" value="1"/>
</dbReference>
<name>A0A165JBQ2_XYLHT</name>
<feature type="compositionally biased region" description="Basic and acidic residues" evidence="2">
    <location>
        <begin position="540"/>
        <end position="553"/>
    </location>
</feature>
<feature type="region of interest" description="Disordered" evidence="2">
    <location>
        <begin position="531"/>
        <end position="620"/>
    </location>
</feature>
<evidence type="ECO:0000313" key="4">
    <source>
        <dbReference type="EMBL" id="KZF26020.1"/>
    </source>
</evidence>
<dbReference type="OrthoDB" id="10258062at2759"/>